<comment type="caution">
    <text evidence="1">The sequence shown here is derived from an EMBL/GenBank/DDBJ whole genome shotgun (WGS) entry which is preliminary data.</text>
</comment>
<dbReference type="InParanoid" id="C2L0H0"/>
<reference evidence="1 2" key="1">
    <citation type="submission" date="2009-04" db="EMBL/GenBank/DDBJ databases">
        <authorList>
            <person name="Qin X."/>
            <person name="Bachman B."/>
            <person name="Battles P."/>
            <person name="Bell A."/>
            <person name="Bess C."/>
            <person name="Bickham C."/>
            <person name="Chaboub L."/>
            <person name="Chen D."/>
            <person name="Coyle M."/>
            <person name="Deiros D.R."/>
            <person name="Dinh H."/>
            <person name="Forbes L."/>
            <person name="Fowler G."/>
            <person name="Francisco L."/>
            <person name="Fu Q."/>
            <person name="Gubbala S."/>
            <person name="Hale W."/>
            <person name="Han Y."/>
            <person name="Hemphill L."/>
            <person name="Highlander S.K."/>
            <person name="Hirani K."/>
            <person name="Hogues M."/>
            <person name="Jackson L."/>
            <person name="Jakkamsetti A."/>
            <person name="Javaid M."/>
            <person name="Jiang H."/>
            <person name="Korchina V."/>
            <person name="Kovar C."/>
            <person name="Lara F."/>
            <person name="Lee S."/>
            <person name="Mata R."/>
            <person name="Mathew T."/>
            <person name="Moen C."/>
            <person name="Morales K."/>
            <person name="Munidasa M."/>
            <person name="Nazareth L."/>
            <person name="Ngo R."/>
            <person name="Nguyen L."/>
            <person name="Okwuonu G."/>
            <person name="Ongeri F."/>
            <person name="Patil S."/>
            <person name="Petrosino J."/>
            <person name="Pham C."/>
            <person name="Pham P."/>
            <person name="Pu L.-L."/>
            <person name="Puazo M."/>
            <person name="Raj R."/>
            <person name="Reid J."/>
            <person name="Rouhana J."/>
            <person name="Saada N."/>
            <person name="Shang Y."/>
            <person name="Simmons D."/>
            <person name="Thornton R."/>
            <person name="Warren J."/>
            <person name="Weissenberger G."/>
            <person name="Zhang J."/>
            <person name="Zhang L."/>
            <person name="Zhou C."/>
            <person name="Zhu D."/>
            <person name="Muzny D."/>
            <person name="Worley K."/>
            <person name="Gibbs R."/>
        </authorList>
    </citation>
    <scope>NUCLEOTIDE SEQUENCE [LARGE SCALE GENOMIC DNA]</scope>
    <source>
        <strain evidence="1 2">F0268</strain>
    </source>
</reference>
<name>C2L0H0_9FIRM</name>
<evidence type="ECO:0000313" key="2">
    <source>
        <dbReference type="Proteomes" id="UP000004121"/>
    </source>
</evidence>
<dbReference type="EMBL" id="ACKX01000212">
    <property type="protein sequence ID" value="EEJ50493.1"/>
    <property type="molecule type" value="Genomic_DNA"/>
</dbReference>
<proteinExistence type="predicted"/>
<evidence type="ECO:0000313" key="1">
    <source>
        <dbReference type="EMBL" id="EEJ50493.1"/>
    </source>
</evidence>
<keyword evidence="2" id="KW-1185">Reference proteome</keyword>
<accession>C2L0H0</accession>
<dbReference type="HOGENOM" id="CLU_213121_2_0_9"/>
<organism evidence="1 2">
    <name type="scientific">Oribacterium sinus F0268</name>
    <dbReference type="NCBI Taxonomy" id="585501"/>
    <lineage>
        <taxon>Bacteria</taxon>
        <taxon>Bacillati</taxon>
        <taxon>Bacillota</taxon>
        <taxon>Clostridia</taxon>
        <taxon>Lachnospirales</taxon>
        <taxon>Lachnospiraceae</taxon>
        <taxon>Oribacterium</taxon>
    </lineage>
</organism>
<gene>
    <name evidence="1" type="ORF">HMPREF6123_2239</name>
</gene>
<sequence length="44" mass="4901">MDEQTEAITEYSETLVGGLIEKTTVLDKTLVVEFKTGLQIEVEV</sequence>
<dbReference type="AlphaFoldDB" id="C2L0H0"/>
<protein>
    <submittedName>
        <fullName evidence="1">Uncharacterized protein</fullName>
    </submittedName>
</protein>
<dbReference type="STRING" id="585501.HMPREF6123_2239"/>
<dbReference type="Proteomes" id="UP000004121">
    <property type="component" value="Unassembled WGS sequence"/>
</dbReference>